<dbReference type="EMBL" id="FMVN01000014">
    <property type="protein sequence ID" value="SCY70126.1"/>
    <property type="molecule type" value="Genomic_DNA"/>
</dbReference>
<protein>
    <submittedName>
        <fullName evidence="3">Uncharacterized protein</fullName>
    </submittedName>
</protein>
<organism evidence="3 4">
    <name type="scientific">Legionella micdadei</name>
    <name type="common">Tatlockia micdadei</name>
    <dbReference type="NCBI Taxonomy" id="451"/>
    <lineage>
        <taxon>Bacteria</taxon>
        <taxon>Pseudomonadati</taxon>
        <taxon>Pseudomonadota</taxon>
        <taxon>Gammaproteobacteria</taxon>
        <taxon>Legionellales</taxon>
        <taxon>Legionellaceae</taxon>
        <taxon>Legionella</taxon>
    </lineage>
</organism>
<name>A0A1G5I234_LEGMI</name>
<gene>
    <name evidence="3" type="ORF">SAMN02982997_02561</name>
</gene>
<evidence type="ECO:0000313" key="4">
    <source>
        <dbReference type="Proteomes" id="UP000182998"/>
    </source>
</evidence>
<feature type="region of interest" description="Disordered" evidence="1">
    <location>
        <begin position="26"/>
        <end position="85"/>
    </location>
</feature>
<evidence type="ECO:0000313" key="3">
    <source>
        <dbReference type="EMBL" id="SCY70126.1"/>
    </source>
</evidence>
<sequence>MKKTIFIACLAASSLAMANSTTFNSNGSISSTVDNNNPYGRSSTTFNSNGQSSSTFSAGNGGSITFNSDGSSSSTYATNNPYGRR</sequence>
<keyword evidence="2" id="KW-0732">Signal</keyword>
<evidence type="ECO:0000256" key="2">
    <source>
        <dbReference type="SAM" id="SignalP"/>
    </source>
</evidence>
<proteinExistence type="predicted"/>
<comment type="caution">
    <text evidence="3">The sequence shown here is derived from an EMBL/GenBank/DDBJ whole genome shotgun (WGS) entry which is preliminary data.</text>
</comment>
<dbReference type="Proteomes" id="UP000182998">
    <property type="component" value="Unassembled WGS sequence"/>
</dbReference>
<reference evidence="3 4" key="1">
    <citation type="submission" date="2016-10" db="EMBL/GenBank/DDBJ databases">
        <authorList>
            <person name="Varghese N."/>
            <person name="Submissions S."/>
        </authorList>
    </citation>
    <scope>NUCLEOTIDE SEQUENCE [LARGE SCALE GENOMIC DNA]</scope>
    <source>
        <strain evidence="3 4">ATCC 33218</strain>
    </source>
</reference>
<evidence type="ECO:0000256" key="1">
    <source>
        <dbReference type="SAM" id="MobiDB-lite"/>
    </source>
</evidence>
<keyword evidence="4" id="KW-1185">Reference proteome</keyword>
<feature type="chain" id="PRO_5047315966" evidence="2">
    <location>
        <begin position="19"/>
        <end position="85"/>
    </location>
</feature>
<accession>A0A1G5I234</accession>
<feature type="signal peptide" evidence="2">
    <location>
        <begin position="1"/>
        <end position="18"/>
    </location>
</feature>